<gene>
    <name evidence="8" type="ORF">EOT10_07300</name>
</gene>
<evidence type="ECO:0000256" key="3">
    <source>
        <dbReference type="ARBA" id="ARBA00022989"/>
    </source>
</evidence>
<feature type="domain" description="Major facilitator superfamily (MFS) profile" evidence="7">
    <location>
        <begin position="1"/>
        <end position="154"/>
    </location>
</feature>
<evidence type="ECO:0000256" key="4">
    <source>
        <dbReference type="ARBA" id="ARBA00023136"/>
    </source>
</evidence>
<dbReference type="OrthoDB" id="4474610at2"/>
<evidence type="ECO:0000313" key="8">
    <source>
        <dbReference type="EMBL" id="RVU28212.1"/>
    </source>
</evidence>
<dbReference type="SUPFAM" id="SSF103473">
    <property type="entry name" value="MFS general substrate transporter"/>
    <property type="match status" value="1"/>
</dbReference>
<dbReference type="EMBL" id="RZYA01000002">
    <property type="protein sequence ID" value="RVU28212.1"/>
    <property type="molecule type" value="Genomic_DNA"/>
</dbReference>
<dbReference type="PANTHER" id="PTHR11662">
    <property type="entry name" value="SOLUTE CARRIER FAMILY 17"/>
    <property type="match status" value="1"/>
</dbReference>
<sequence>MLLYTVNWADKAVYGLVAQPLAEELGLSASRIGFIGSAFFVTLTLGNLIAGLLNKWTALKWSLAILAVGWSIAMLPVVASATFTVLLVSRMLLGFLEGPSGPIIHTALYSWHPSEKRGLPWMVSCPRRRLSVSVTEPPADAMSRRSRRAGPTRA</sequence>
<keyword evidence="9" id="KW-1185">Reference proteome</keyword>
<keyword evidence="2 6" id="KW-0812">Transmembrane</keyword>
<feature type="transmembrane region" description="Helical" evidence="6">
    <location>
        <begin position="65"/>
        <end position="88"/>
    </location>
</feature>
<dbReference type="InterPro" id="IPR036259">
    <property type="entry name" value="MFS_trans_sf"/>
</dbReference>
<dbReference type="Proteomes" id="UP000283128">
    <property type="component" value="Unassembled WGS sequence"/>
</dbReference>
<keyword evidence="3 6" id="KW-1133">Transmembrane helix</keyword>
<dbReference type="PROSITE" id="PS50850">
    <property type="entry name" value="MFS"/>
    <property type="match status" value="1"/>
</dbReference>
<dbReference type="InterPro" id="IPR011701">
    <property type="entry name" value="MFS"/>
</dbReference>
<evidence type="ECO:0000313" key="9">
    <source>
        <dbReference type="Proteomes" id="UP000283128"/>
    </source>
</evidence>
<dbReference type="Gene3D" id="1.20.1250.20">
    <property type="entry name" value="MFS general substrate transporter like domains"/>
    <property type="match status" value="1"/>
</dbReference>
<dbReference type="InterPro" id="IPR050382">
    <property type="entry name" value="MFS_Na/Anion_cotransporter"/>
</dbReference>
<dbReference type="GO" id="GO:0005886">
    <property type="term" value="C:plasma membrane"/>
    <property type="evidence" value="ECO:0007669"/>
    <property type="project" value="UniProtKB-SubCell"/>
</dbReference>
<reference evidence="8 9" key="1">
    <citation type="submission" date="2019-01" db="EMBL/GenBank/DDBJ databases">
        <title>Genome sequences of Streptomyces and Rhizobium isolates collected from root and soil.</title>
        <authorList>
            <person name="Chhettri S."/>
            <person name="Sevigny J.L."/>
            <person name="Sen A."/>
            <person name="Ennis N."/>
            <person name="Tisa L."/>
        </authorList>
    </citation>
    <scope>NUCLEOTIDE SEQUENCE [LARGE SCALE GENOMIC DNA]</scope>
    <source>
        <strain evidence="8 9">San01</strain>
    </source>
</reference>
<evidence type="ECO:0000259" key="7">
    <source>
        <dbReference type="PROSITE" id="PS50850"/>
    </source>
</evidence>
<dbReference type="InterPro" id="IPR020846">
    <property type="entry name" value="MFS_dom"/>
</dbReference>
<protein>
    <submittedName>
        <fullName evidence="8">MFS transporter</fullName>
    </submittedName>
</protein>
<comment type="subcellular location">
    <subcellularLocation>
        <location evidence="1">Cell membrane</location>
        <topology evidence="1">Multi-pass membrane protein</topology>
    </subcellularLocation>
</comment>
<feature type="compositionally biased region" description="Basic residues" evidence="5">
    <location>
        <begin position="144"/>
        <end position="154"/>
    </location>
</feature>
<keyword evidence="4 6" id="KW-0472">Membrane</keyword>
<accession>A0A3S2W0M1</accession>
<dbReference type="GO" id="GO:0022857">
    <property type="term" value="F:transmembrane transporter activity"/>
    <property type="evidence" value="ECO:0007669"/>
    <property type="project" value="InterPro"/>
</dbReference>
<evidence type="ECO:0000256" key="1">
    <source>
        <dbReference type="ARBA" id="ARBA00004651"/>
    </source>
</evidence>
<dbReference type="AlphaFoldDB" id="A0A3S2W0M1"/>
<evidence type="ECO:0000256" key="5">
    <source>
        <dbReference type="SAM" id="MobiDB-lite"/>
    </source>
</evidence>
<organism evidence="8 9">
    <name type="scientific">Streptomyces antnestii</name>
    <dbReference type="NCBI Taxonomy" id="2494256"/>
    <lineage>
        <taxon>Bacteria</taxon>
        <taxon>Bacillati</taxon>
        <taxon>Actinomycetota</taxon>
        <taxon>Actinomycetes</taxon>
        <taxon>Kitasatosporales</taxon>
        <taxon>Streptomycetaceae</taxon>
        <taxon>Streptomyces</taxon>
    </lineage>
</organism>
<comment type="caution">
    <text evidence="8">The sequence shown here is derived from an EMBL/GenBank/DDBJ whole genome shotgun (WGS) entry which is preliminary data.</text>
</comment>
<name>A0A3S2W0M1_9ACTN</name>
<feature type="transmembrane region" description="Helical" evidence="6">
    <location>
        <begin position="32"/>
        <end position="53"/>
    </location>
</feature>
<dbReference type="Pfam" id="PF07690">
    <property type="entry name" value="MFS_1"/>
    <property type="match status" value="1"/>
</dbReference>
<dbReference type="PANTHER" id="PTHR11662:SF450">
    <property type="entry name" value="BLR1003 PROTEIN"/>
    <property type="match status" value="1"/>
</dbReference>
<proteinExistence type="predicted"/>
<feature type="region of interest" description="Disordered" evidence="5">
    <location>
        <begin position="134"/>
        <end position="154"/>
    </location>
</feature>
<evidence type="ECO:0000256" key="2">
    <source>
        <dbReference type="ARBA" id="ARBA00022692"/>
    </source>
</evidence>
<evidence type="ECO:0000256" key="6">
    <source>
        <dbReference type="SAM" id="Phobius"/>
    </source>
</evidence>